<keyword evidence="3" id="KW-1185">Reference proteome</keyword>
<feature type="signal peptide" evidence="2">
    <location>
        <begin position="1"/>
        <end position="19"/>
    </location>
</feature>
<accession>A0A7F5RB61</accession>
<protein>
    <submittedName>
        <fullName evidence="4">Uncharacterized protein LOC112905299</fullName>
    </submittedName>
</protein>
<dbReference type="GeneID" id="112905299"/>
<dbReference type="InParanoid" id="A0A7F5RB61"/>
<evidence type="ECO:0000256" key="2">
    <source>
        <dbReference type="SAM" id="SignalP"/>
    </source>
</evidence>
<feature type="compositionally biased region" description="Low complexity" evidence="1">
    <location>
        <begin position="107"/>
        <end position="139"/>
    </location>
</feature>
<feature type="region of interest" description="Disordered" evidence="1">
    <location>
        <begin position="100"/>
        <end position="148"/>
    </location>
</feature>
<feature type="chain" id="PRO_5028862116" evidence="2">
    <location>
        <begin position="20"/>
        <end position="148"/>
    </location>
</feature>
<evidence type="ECO:0000313" key="4">
    <source>
        <dbReference type="RefSeq" id="XP_025833216.1"/>
    </source>
</evidence>
<reference evidence="4" key="1">
    <citation type="submission" date="2025-08" db="UniProtKB">
        <authorList>
            <consortium name="RefSeq"/>
        </authorList>
    </citation>
    <scope>IDENTIFICATION</scope>
    <source>
        <tissue evidence="4">Entire body</tissue>
    </source>
</reference>
<sequence>MKVKTIFILLSVVISGVLLAPAPKGGVAIGAAVDATKAIVGTGAKFLGKAALSTLGTAALKIAGTVGKVALVGAGALGIGLVGAKLIKLKIAGAKALLAKHSGGGSWSSSSSSSTSTSSSEPSSSTSDSDDGSFSASGSINASLYKRK</sequence>
<dbReference type="Proteomes" id="UP000192223">
    <property type="component" value="Unplaced"/>
</dbReference>
<gene>
    <name evidence="4" type="primary">LOC112905299</name>
</gene>
<name>A0A7F5RB61_AGRPL</name>
<organism evidence="3 4">
    <name type="scientific">Agrilus planipennis</name>
    <name type="common">Emerald ash borer</name>
    <name type="synonym">Agrilus marcopoli</name>
    <dbReference type="NCBI Taxonomy" id="224129"/>
    <lineage>
        <taxon>Eukaryota</taxon>
        <taxon>Metazoa</taxon>
        <taxon>Ecdysozoa</taxon>
        <taxon>Arthropoda</taxon>
        <taxon>Hexapoda</taxon>
        <taxon>Insecta</taxon>
        <taxon>Pterygota</taxon>
        <taxon>Neoptera</taxon>
        <taxon>Endopterygota</taxon>
        <taxon>Coleoptera</taxon>
        <taxon>Polyphaga</taxon>
        <taxon>Elateriformia</taxon>
        <taxon>Buprestoidea</taxon>
        <taxon>Buprestidae</taxon>
        <taxon>Agrilinae</taxon>
        <taxon>Agrilus</taxon>
    </lineage>
</organism>
<dbReference type="KEGG" id="apln:112905299"/>
<dbReference type="AlphaFoldDB" id="A0A7F5RB61"/>
<evidence type="ECO:0000256" key="1">
    <source>
        <dbReference type="SAM" id="MobiDB-lite"/>
    </source>
</evidence>
<keyword evidence="2" id="KW-0732">Signal</keyword>
<evidence type="ECO:0000313" key="3">
    <source>
        <dbReference type="Proteomes" id="UP000192223"/>
    </source>
</evidence>
<proteinExistence type="predicted"/>
<dbReference type="RefSeq" id="XP_025833216.1">
    <property type="nucleotide sequence ID" value="XM_025977431.1"/>
</dbReference>